<protein>
    <recommendedName>
        <fullName evidence="3">WG repeat-containing protein</fullName>
    </recommendedName>
</protein>
<dbReference type="RefSeq" id="WP_133974473.1">
    <property type="nucleotide sequence ID" value="NZ_OPYN01000187.1"/>
</dbReference>
<dbReference type="EMBL" id="OPYN01000187">
    <property type="protein sequence ID" value="SPO62886.1"/>
    <property type="molecule type" value="Genomic_DNA"/>
</dbReference>
<sequence>MINRNFTAELHCNYGQVVIADASFSDYPFTSLDEDGWLCTEIAREKYADVGFKHVAFDFTFLRQDEHRWIYTIRGAQDCDYAGARLCRNRNGWLGLYGSNVVGKIINKLPPDSFFGQDEWKLQPLMDWDGDMKSAESIPFYIRDSFGHRVARTWTSASNQRPVRFLNASERVGEVLTFQLRDIQLT</sequence>
<reference evidence="1 2" key="1">
    <citation type="submission" date="2018-02" db="EMBL/GenBank/DDBJ databases">
        <authorList>
            <person name="Dubost A."/>
        </authorList>
    </citation>
    <scope>NUCLEOTIDE SEQUENCE [LARGE SCALE GENOMIC DNA]</scope>
    <source>
        <strain evidence="2">JV551A3</strain>
    </source>
</reference>
<comment type="caution">
    <text evidence="1">The sequence shown here is derived from an EMBL/GenBank/DDBJ whole genome shotgun (WGS) entry which is preliminary data.</text>
</comment>
<keyword evidence="2" id="KW-1185">Reference proteome</keyword>
<accession>A0AAQ1PD26</accession>
<dbReference type="Proteomes" id="UP000294335">
    <property type="component" value="Unassembled WGS sequence"/>
</dbReference>
<proteinExistence type="predicted"/>
<gene>
    <name evidence="1" type="ORF">JV551A3_V1_1870087</name>
</gene>
<dbReference type="AlphaFoldDB" id="A0AAQ1PD26"/>
<organism evidence="1 2">
    <name type="scientific">Pseudomonas inefficax</name>
    <dbReference type="NCBI Taxonomy" id="2078786"/>
    <lineage>
        <taxon>Bacteria</taxon>
        <taxon>Pseudomonadati</taxon>
        <taxon>Pseudomonadota</taxon>
        <taxon>Gammaproteobacteria</taxon>
        <taxon>Pseudomonadales</taxon>
        <taxon>Pseudomonadaceae</taxon>
        <taxon>Pseudomonas</taxon>
    </lineage>
</organism>
<evidence type="ECO:0000313" key="2">
    <source>
        <dbReference type="Proteomes" id="UP000294335"/>
    </source>
</evidence>
<name>A0AAQ1PD26_9PSED</name>
<evidence type="ECO:0000313" key="1">
    <source>
        <dbReference type="EMBL" id="SPO62886.1"/>
    </source>
</evidence>
<evidence type="ECO:0008006" key="3">
    <source>
        <dbReference type="Google" id="ProtNLM"/>
    </source>
</evidence>